<comment type="catalytic activity">
    <reaction evidence="15">
        <text>an organic molecule + reduced [NADPH--hemoprotein reductase] + O2 = an alcohol + oxidized [NADPH--hemoprotein reductase] + H2O + H(+)</text>
        <dbReference type="Rhea" id="RHEA:17149"/>
        <dbReference type="Rhea" id="RHEA-COMP:11964"/>
        <dbReference type="Rhea" id="RHEA-COMP:11965"/>
        <dbReference type="ChEBI" id="CHEBI:15377"/>
        <dbReference type="ChEBI" id="CHEBI:15378"/>
        <dbReference type="ChEBI" id="CHEBI:15379"/>
        <dbReference type="ChEBI" id="CHEBI:30879"/>
        <dbReference type="ChEBI" id="CHEBI:57618"/>
        <dbReference type="ChEBI" id="CHEBI:58210"/>
        <dbReference type="ChEBI" id="CHEBI:142491"/>
        <dbReference type="EC" id="1.14.14.1"/>
    </reaction>
</comment>
<dbReference type="Pfam" id="PF00067">
    <property type="entry name" value="p450"/>
    <property type="match status" value="1"/>
</dbReference>
<keyword evidence="18" id="KW-1185">Reference proteome</keyword>
<dbReference type="InterPro" id="IPR036396">
    <property type="entry name" value="Cyt_P450_sf"/>
</dbReference>
<evidence type="ECO:0000256" key="10">
    <source>
        <dbReference type="ARBA" id="ARBA00022848"/>
    </source>
</evidence>
<dbReference type="PRINTS" id="PR00465">
    <property type="entry name" value="EP450IV"/>
</dbReference>
<evidence type="ECO:0000256" key="6">
    <source>
        <dbReference type="ARBA" id="ARBA00012109"/>
    </source>
</evidence>
<gene>
    <name evidence="17" type="ORF">CINC_LOCUS1294</name>
</gene>
<keyword evidence="7 16" id="KW-0349">Heme</keyword>
<dbReference type="AlphaFoldDB" id="A0A9N8KWL5"/>
<keyword evidence="11" id="KW-0560">Oxidoreductase</keyword>
<sequence>MKMLSPMTQLLDLQPLKNLLWTKELNRVWHDDDLIAQAVLFFVAGFESVSSTMSFLLYELAVNPDVQELAQEIKEHDVKNGGKFDFTSIQNMTYMDMVVSELLRRWPPAVAMDRVCNKDYTCRPNDKADRDFILRKGTGVMIPTFAFHHDPEFFPDPEKFDPERFSEENKHKIQPLAYMPFGFGPRCIGSRFALCELKVMTYQVLRRMVLSPSEKTCIPAELSTDSFNIRLQGGHWLRSDFESKRRRMKRNQ</sequence>
<evidence type="ECO:0000313" key="17">
    <source>
        <dbReference type="EMBL" id="CAD0199600.1"/>
    </source>
</evidence>
<evidence type="ECO:0000256" key="13">
    <source>
        <dbReference type="ARBA" id="ARBA00023033"/>
    </source>
</evidence>
<evidence type="ECO:0000256" key="5">
    <source>
        <dbReference type="ARBA" id="ARBA00010617"/>
    </source>
</evidence>
<comment type="similarity">
    <text evidence="5">Belongs to the cytochrome P450 family.</text>
</comment>
<evidence type="ECO:0000256" key="11">
    <source>
        <dbReference type="ARBA" id="ARBA00023002"/>
    </source>
</evidence>
<evidence type="ECO:0000256" key="3">
    <source>
        <dbReference type="ARBA" id="ARBA00004174"/>
    </source>
</evidence>
<keyword evidence="14" id="KW-0472">Membrane</keyword>
<keyword evidence="13" id="KW-0503">Monooxygenase</keyword>
<evidence type="ECO:0000256" key="2">
    <source>
        <dbReference type="ARBA" id="ARBA00003690"/>
    </source>
</evidence>
<evidence type="ECO:0000256" key="14">
    <source>
        <dbReference type="ARBA" id="ARBA00023136"/>
    </source>
</evidence>
<comment type="cofactor">
    <cofactor evidence="1 16">
        <name>heme</name>
        <dbReference type="ChEBI" id="CHEBI:30413"/>
    </cofactor>
</comment>
<comment type="function">
    <text evidence="2">May be involved in the metabolism of insect hormones and in the breakdown of synthetic insecticides.</text>
</comment>
<dbReference type="PANTHER" id="PTHR24292:SF54">
    <property type="entry name" value="CYP9F3-RELATED"/>
    <property type="match status" value="1"/>
</dbReference>
<evidence type="ECO:0000313" key="18">
    <source>
        <dbReference type="Proteomes" id="UP001154114"/>
    </source>
</evidence>
<dbReference type="EC" id="1.14.14.1" evidence="6"/>
<dbReference type="EMBL" id="LR824013">
    <property type="protein sequence ID" value="CAD0199600.1"/>
    <property type="molecule type" value="Genomic_DNA"/>
</dbReference>
<dbReference type="Proteomes" id="UP001154114">
    <property type="component" value="Chromosome 10"/>
</dbReference>
<dbReference type="SUPFAM" id="SSF48264">
    <property type="entry name" value="Cytochrome P450"/>
    <property type="match status" value="1"/>
</dbReference>
<proteinExistence type="inferred from homology"/>
<evidence type="ECO:0000256" key="7">
    <source>
        <dbReference type="ARBA" id="ARBA00022617"/>
    </source>
</evidence>
<keyword evidence="8 16" id="KW-0479">Metal-binding</keyword>
<dbReference type="OrthoDB" id="2789670at2759"/>
<dbReference type="GO" id="GO:0016712">
    <property type="term" value="F:oxidoreductase activity, acting on paired donors, with incorporation or reduction of molecular oxygen, reduced flavin or flavoprotein as one donor, and incorporation of one atom of oxygen"/>
    <property type="evidence" value="ECO:0007669"/>
    <property type="project" value="UniProtKB-EC"/>
</dbReference>
<keyword evidence="12 16" id="KW-0408">Iron</keyword>
<evidence type="ECO:0000256" key="16">
    <source>
        <dbReference type="PIRSR" id="PIRSR602403-1"/>
    </source>
</evidence>
<organism evidence="17 18">
    <name type="scientific">Chrysodeixis includens</name>
    <name type="common">Soybean looper</name>
    <name type="synonym">Pseudoplusia includens</name>
    <dbReference type="NCBI Taxonomy" id="689277"/>
    <lineage>
        <taxon>Eukaryota</taxon>
        <taxon>Metazoa</taxon>
        <taxon>Ecdysozoa</taxon>
        <taxon>Arthropoda</taxon>
        <taxon>Hexapoda</taxon>
        <taxon>Insecta</taxon>
        <taxon>Pterygota</taxon>
        <taxon>Neoptera</taxon>
        <taxon>Endopterygota</taxon>
        <taxon>Lepidoptera</taxon>
        <taxon>Glossata</taxon>
        <taxon>Ditrysia</taxon>
        <taxon>Noctuoidea</taxon>
        <taxon>Noctuidae</taxon>
        <taxon>Plusiinae</taxon>
        <taxon>Chrysodeixis</taxon>
    </lineage>
</organism>
<dbReference type="GO" id="GO:0020037">
    <property type="term" value="F:heme binding"/>
    <property type="evidence" value="ECO:0007669"/>
    <property type="project" value="InterPro"/>
</dbReference>
<dbReference type="InterPro" id="IPR001128">
    <property type="entry name" value="Cyt_P450"/>
</dbReference>
<dbReference type="PANTHER" id="PTHR24292">
    <property type="entry name" value="CYTOCHROME P450"/>
    <property type="match status" value="1"/>
</dbReference>
<keyword evidence="10" id="KW-0492">Microsome</keyword>
<evidence type="ECO:0000256" key="12">
    <source>
        <dbReference type="ARBA" id="ARBA00023004"/>
    </source>
</evidence>
<dbReference type="GO" id="GO:0005789">
    <property type="term" value="C:endoplasmic reticulum membrane"/>
    <property type="evidence" value="ECO:0007669"/>
    <property type="project" value="UniProtKB-SubCell"/>
</dbReference>
<dbReference type="GO" id="GO:0005506">
    <property type="term" value="F:iron ion binding"/>
    <property type="evidence" value="ECO:0007669"/>
    <property type="project" value="InterPro"/>
</dbReference>
<evidence type="ECO:0000256" key="1">
    <source>
        <dbReference type="ARBA" id="ARBA00001971"/>
    </source>
</evidence>
<dbReference type="InterPro" id="IPR002403">
    <property type="entry name" value="Cyt_P450_E_grp-IV"/>
</dbReference>
<feature type="binding site" description="axial binding residue" evidence="16">
    <location>
        <position position="187"/>
    </location>
    <ligand>
        <name>heme</name>
        <dbReference type="ChEBI" id="CHEBI:30413"/>
    </ligand>
    <ligandPart>
        <name>Fe</name>
        <dbReference type="ChEBI" id="CHEBI:18248"/>
    </ligandPart>
</feature>
<evidence type="ECO:0000256" key="15">
    <source>
        <dbReference type="ARBA" id="ARBA00047827"/>
    </source>
</evidence>
<dbReference type="Gene3D" id="1.10.630.10">
    <property type="entry name" value="Cytochrome P450"/>
    <property type="match status" value="1"/>
</dbReference>
<comment type="subcellular location">
    <subcellularLocation>
        <location evidence="4">Endoplasmic reticulum membrane</location>
        <topology evidence="4">Peripheral membrane protein</topology>
    </subcellularLocation>
    <subcellularLocation>
        <location evidence="3">Microsome membrane</location>
        <topology evidence="3">Peripheral membrane protein</topology>
    </subcellularLocation>
</comment>
<accession>A0A9N8KWL5</accession>
<name>A0A9N8KWL5_CHRIL</name>
<reference evidence="17" key="1">
    <citation type="submission" date="2021-12" db="EMBL/GenBank/DDBJ databases">
        <authorList>
            <person name="King R."/>
        </authorList>
    </citation>
    <scope>NUCLEOTIDE SEQUENCE</scope>
</reference>
<dbReference type="PRINTS" id="PR00385">
    <property type="entry name" value="P450"/>
</dbReference>
<keyword evidence="9" id="KW-0256">Endoplasmic reticulum</keyword>
<evidence type="ECO:0000256" key="4">
    <source>
        <dbReference type="ARBA" id="ARBA00004406"/>
    </source>
</evidence>
<evidence type="ECO:0000256" key="9">
    <source>
        <dbReference type="ARBA" id="ARBA00022824"/>
    </source>
</evidence>
<protein>
    <recommendedName>
        <fullName evidence="6">unspecific monooxygenase</fullName>
        <ecNumber evidence="6">1.14.14.1</ecNumber>
    </recommendedName>
</protein>
<dbReference type="InterPro" id="IPR050476">
    <property type="entry name" value="Insect_CytP450_Detox"/>
</dbReference>
<evidence type="ECO:0000256" key="8">
    <source>
        <dbReference type="ARBA" id="ARBA00022723"/>
    </source>
</evidence>